<evidence type="ECO:0000313" key="7">
    <source>
        <dbReference type="EMBL" id="SAL79039.1"/>
    </source>
</evidence>
<dbReference type="InterPro" id="IPR036922">
    <property type="entry name" value="Rieske_2Fe-2S_sf"/>
</dbReference>
<dbReference type="PROSITE" id="PS51296">
    <property type="entry name" value="RIESKE"/>
    <property type="match status" value="1"/>
</dbReference>
<evidence type="ECO:0000259" key="6">
    <source>
        <dbReference type="PROSITE" id="PS51296"/>
    </source>
</evidence>
<dbReference type="EMBL" id="FCOL02000047">
    <property type="protein sequence ID" value="SAL79039.1"/>
    <property type="molecule type" value="Genomic_DNA"/>
</dbReference>
<dbReference type="Pfam" id="PF00355">
    <property type="entry name" value="Rieske"/>
    <property type="match status" value="1"/>
</dbReference>
<keyword evidence="1" id="KW-0001">2Fe-2S</keyword>
<name>A0A158KE25_9BURK</name>
<evidence type="ECO:0000256" key="3">
    <source>
        <dbReference type="ARBA" id="ARBA00023002"/>
    </source>
</evidence>
<protein>
    <submittedName>
        <fullName evidence="7">Rieske (2Fe-2S) domain-containing protein</fullName>
    </submittedName>
</protein>
<accession>A0A158KE25</accession>
<proteinExistence type="predicted"/>
<dbReference type="InterPro" id="IPR017941">
    <property type="entry name" value="Rieske_2Fe-2S"/>
</dbReference>
<sequence length="439" mass="49646">MLTIEENQLLCRVEGEAPMGQMMRRHWTPVCLIEEVSEPDGAPVKARVFGEDLVVFRDTDGNVGVMDEYCPHRRVSLVYGRNEDCGLRCLYHGWKMDVKGNVIEMVSEPSCSDMTTKVKHKAYETKEWGGFVWAYMGPQDAIPEFVPPAWAPTQETRVSIAKAILPCNWAQILEGAIDSAHSSSLHSSDFVPARVGGAEATSKNWLRPSTDKAPRMQVHRTSYGFRYAALRRPIQKAATHDYIRSTVFVAPATALIPPNNLYNVANINVPVDDTNTAFYFMAWGHPDRTPETETWRKFLGQRVGIDLDDQYRPLRNMENRFWQDREAMKAGNFTGITGFPNQDIAMWVTMGPIANRSDERLGASDVAVVEFRRRMLDALKEFQAGETAIGTGDKAIPRNMCSFQSMVPKETDWKQFAARPVWDDREEQAAVEPNYQVQA</sequence>
<gene>
    <name evidence="7" type="ORF">AWB67_05377</name>
</gene>
<dbReference type="SUPFAM" id="SSF50022">
    <property type="entry name" value="ISP domain"/>
    <property type="match status" value="1"/>
</dbReference>
<evidence type="ECO:0000256" key="1">
    <source>
        <dbReference type="ARBA" id="ARBA00022714"/>
    </source>
</evidence>
<evidence type="ECO:0000313" key="8">
    <source>
        <dbReference type="Proteomes" id="UP000054925"/>
    </source>
</evidence>
<keyword evidence="8" id="KW-1185">Reference proteome</keyword>
<dbReference type="RefSeq" id="WP_087659222.1">
    <property type="nucleotide sequence ID" value="NZ_FCOL02000047.1"/>
</dbReference>
<dbReference type="Pfam" id="PF19301">
    <property type="entry name" value="LigXa_C"/>
    <property type="match status" value="1"/>
</dbReference>
<dbReference type="Gene3D" id="2.102.10.10">
    <property type="entry name" value="Rieske [2Fe-2S] iron-sulphur domain"/>
    <property type="match status" value="1"/>
</dbReference>
<dbReference type="PANTHER" id="PTHR21266:SF59">
    <property type="entry name" value="BLR4922 PROTEIN"/>
    <property type="match status" value="1"/>
</dbReference>
<organism evidence="7 8">
    <name type="scientific">Caballeronia terrestris</name>
    <dbReference type="NCBI Taxonomy" id="1226301"/>
    <lineage>
        <taxon>Bacteria</taxon>
        <taxon>Pseudomonadati</taxon>
        <taxon>Pseudomonadota</taxon>
        <taxon>Betaproteobacteria</taxon>
        <taxon>Burkholderiales</taxon>
        <taxon>Burkholderiaceae</taxon>
        <taxon>Caballeronia</taxon>
    </lineage>
</organism>
<feature type="domain" description="Rieske" evidence="6">
    <location>
        <begin position="27"/>
        <end position="134"/>
    </location>
</feature>
<dbReference type="OrthoDB" id="9790995at2"/>
<dbReference type="InterPro" id="IPR045623">
    <property type="entry name" value="LigXa_C"/>
</dbReference>
<dbReference type="SUPFAM" id="SSF55961">
    <property type="entry name" value="Bet v1-like"/>
    <property type="match status" value="1"/>
</dbReference>
<dbReference type="AlphaFoldDB" id="A0A158KE25"/>
<keyword evidence="5" id="KW-0411">Iron-sulfur</keyword>
<dbReference type="Proteomes" id="UP000054925">
    <property type="component" value="Unassembled WGS sequence"/>
</dbReference>
<dbReference type="InterPro" id="IPR050584">
    <property type="entry name" value="Cholesterol_7-desaturase"/>
</dbReference>
<dbReference type="PANTHER" id="PTHR21266">
    <property type="entry name" value="IRON-SULFUR DOMAIN CONTAINING PROTEIN"/>
    <property type="match status" value="1"/>
</dbReference>
<evidence type="ECO:0000256" key="2">
    <source>
        <dbReference type="ARBA" id="ARBA00022723"/>
    </source>
</evidence>
<reference evidence="7" key="1">
    <citation type="submission" date="2016-01" db="EMBL/GenBank/DDBJ databases">
        <authorList>
            <person name="Peeters C."/>
        </authorList>
    </citation>
    <scope>NUCLEOTIDE SEQUENCE [LARGE SCALE GENOMIC DNA]</scope>
    <source>
        <strain evidence="7">LMG 22937</strain>
    </source>
</reference>
<dbReference type="GO" id="GO:0016491">
    <property type="term" value="F:oxidoreductase activity"/>
    <property type="evidence" value="ECO:0007669"/>
    <property type="project" value="UniProtKB-KW"/>
</dbReference>
<comment type="caution">
    <text evidence="7">The sequence shown here is derived from an EMBL/GenBank/DDBJ whole genome shotgun (WGS) entry which is preliminary data.</text>
</comment>
<keyword evidence="3" id="KW-0560">Oxidoreductase</keyword>
<dbReference type="GO" id="GO:0051537">
    <property type="term" value="F:2 iron, 2 sulfur cluster binding"/>
    <property type="evidence" value="ECO:0007669"/>
    <property type="project" value="UniProtKB-KW"/>
</dbReference>
<evidence type="ECO:0000256" key="4">
    <source>
        <dbReference type="ARBA" id="ARBA00023004"/>
    </source>
</evidence>
<keyword evidence="2" id="KW-0479">Metal-binding</keyword>
<evidence type="ECO:0000256" key="5">
    <source>
        <dbReference type="ARBA" id="ARBA00023014"/>
    </source>
</evidence>
<dbReference type="GO" id="GO:0046872">
    <property type="term" value="F:metal ion binding"/>
    <property type="evidence" value="ECO:0007669"/>
    <property type="project" value="UniProtKB-KW"/>
</dbReference>
<keyword evidence="4" id="KW-0408">Iron</keyword>
<dbReference type="CDD" id="cd03479">
    <property type="entry name" value="Rieske_RO_Alpha_PhDO_like"/>
    <property type="match status" value="1"/>
</dbReference>